<gene>
    <name evidence="2" type="ORF">ACFFUT_08885</name>
</gene>
<proteinExistence type="predicted"/>
<reference evidence="2 3" key="1">
    <citation type="submission" date="2024-09" db="EMBL/GenBank/DDBJ databases">
        <authorList>
            <person name="Sun Q."/>
            <person name="Mori K."/>
        </authorList>
    </citation>
    <scope>NUCLEOTIDE SEQUENCE [LARGE SCALE GENOMIC DNA]</scope>
    <source>
        <strain evidence="2 3">CECT 8726</strain>
    </source>
</reference>
<dbReference type="EMBL" id="JBHMEA010000033">
    <property type="protein sequence ID" value="MFB9231898.1"/>
    <property type="molecule type" value="Genomic_DNA"/>
</dbReference>
<sequence>MTEFQLGQVLDQLIPMHLCLNVSGDITHAGPTLMKLRPKGELIGNPFLDVFRLRRPAGVKHVSELFNLVGHKLYLRFRSEPATSFKGQIVKTCDERVLLNLSFGISVLDCVREYGLTIADFAPTDLTVEMLYLVEAKTAVMNELRKLNNRLQSAKTVAEEQALSDTLTGLKNRRAMDHILARKIEANRRFGLMHLDLDFFKDVNDTYGHAAGDYVLQEVANVLVAETRLDDTVARVGGDEFVVLFPDMTDAAKLKIFAQRIIAKLERPIAFNGALCRISASIGATTSENYESLNAEKMLADADFALYASKSKGRAQVTFFSETLMGEDRSAEQMKQKGLRPHH</sequence>
<evidence type="ECO:0000259" key="1">
    <source>
        <dbReference type="PROSITE" id="PS50887"/>
    </source>
</evidence>
<dbReference type="InterPro" id="IPR043128">
    <property type="entry name" value="Rev_trsase/Diguanyl_cyclase"/>
</dbReference>
<dbReference type="Gene3D" id="3.30.70.270">
    <property type="match status" value="1"/>
</dbReference>
<dbReference type="PANTHER" id="PTHR46663">
    <property type="entry name" value="DIGUANYLATE CYCLASE DGCT-RELATED"/>
    <property type="match status" value="1"/>
</dbReference>
<accession>A0ABV5JEL6</accession>
<dbReference type="InterPro" id="IPR000160">
    <property type="entry name" value="GGDEF_dom"/>
</dbReference>
<dbReference type="PANTHER" id="PTHR46663:SF4">
    <property type="entry name" value="DIGUANYLATE CYCLASE DGCT-RELATED"/>
    <property type="match status" value="1"/>
</dbReference>
<dbReference type="InterPro" id="IPR029787">
    <property type="entry name" value="Nucleotide_cyclase"/>
</dbReference>
<dbReference type="GO" id="GO:0052621">
    <property type="term" value="F:diguanylate cyclase activity"/>
    <property type="evidence" value="ECO:0007669"/>
    <property type="project" value="UniProtKB-EC"/>
</dbReference>
<dbReference type="Pfam" id="PF00990">
    <property type="entry name" value="GGDEF"/>
    <property type="match status" value="1"/>
</dbReference>
<feature type="domain" description="GGDEF" evidence="1">
    <location>
        <begin position="188"/>
        <end position="322"/>
    </location>
</feature>
<evidence type="ECO:0000313" key="3">
    <source>
        <dbReference type="Proteomes" id="UP001589683"/>
    </source>
</evidence>
<dbReference type="InterPro" id="IPR052163">
    <property type="entry name" value="DGC-Regulatory_Protein"/>
</dbReference>
<dbReference type="RefSeq" id="WP_213888661.1">
    <property type="nucleotide sequence ID" value="NZ_JAGFNU010000004.1"/>
</dbReference>
<evidence type="ECO:0000313" key="2">
    <source>
        <dbReference type="EMBL" id="MFB9231898.1"/>
    </source>
</evidence>
<dbReference type="CDD" id="cd01949">
    <property type="entry name" value="GGDEF"/>
    <property type="match status" value="1"/>
</dbReference>
<dbReference type="NCBIfam" id="TIGR00254">
    <property type="entry name" value="GGDEF"/>
    <property type="match status" value="1"/>
</dbReference>
<keyword evidence="3" id="KW-1185">Reference proteome</keyword>
<dbReference type="SUPFAM" id="SSF55073">
    <property type="entry name" value="Nucleotide cyclase"/>
    <property type="match status" value="1"/>
</dbReference>
<dbReference type="PROSITE" id="PS50887">
    <property type="entry name" value="GGDEF"/>
    <property type="match status" value="1"/>
</dbReference>
<organism evidence="2 3">
    <name type="scientific">Pseudohalocynthiibacter aestuariivivens</name>
    <dbReference type="NCBI Taxonomy" id="1591409"/>
    <lineage>
        <taxon>Bacteria</taxon>
        <taxon>Pseudomonadati</taxon>
        <taxon>Pseudomonadota</taxon>
        <taxon>Alphaproteobacteria</taxon>
        <taxon>Rhodobacterales</taxon>
        <taxon>Paracoccaceae</taxon>
        <taxon>Pseudohalocynthiibacter</taxon>
    </lineage>
</organism>
<dbReference type="Gene3D" id="3.30.450.260">
    <property type="entry name" value="Haem NO binding associated domain"/>
    <property type="match status" value="1"/>
</dbReference>
<protein>
    <submittedName>
        <fullName evidence="2">Diguanylate cyclase domain-containing protein</fullName>
        <ecNumber evidence="2">2.7.7.65</ecNumber>
    </submittedName>
</protein>
<keyword evidence="2" id="KW-0548">Nucleotidyltransferase</keyword>
<name>A0ABV5JEL6_9RHOB</name>
<dbReference type="EC" id="2.7.7.65" evidence="2"/>
<dbReference type="SMART" id="SM00267">
    <property type="entry name" value="GGDEF"/>
    <property type="match status" value="1"/>
</dbReference>
<comment type="caution">
    <text evidence="2">The sequence shown here is derived from an EMBL/GenBank/DDBJ whole genome shotgun (WGS) entry which is preliminary data.</text>
</comment>
<dbReference type="Proteomes" id="UP001589683">
    <property type="component" value="Unassembled WGS sequence"/>
</dbReference>
<dbReference type="InterPro" id="IPR042463">
    <property type="entry name" value="HNOB_dom_associated_sf"/>
</dbReference>
<keyword evidence="2" id="KW-0808">Transferase</keyword>